<dbReference type="InterPro" id="IPR002347">
    <property type="entry name" value="SDR_fam"/>
</dbReference>
<protein>
    <submittedName>
        <fullName evidence="1">SDR family NAD(P)-dependent oxidoreductase</fullName>
    </submittedName>
</protein>
<dbReference type="Pfam" id="PF00106">
    <property type="entry name" value="adh_short"/>
    <property type="match status" value="1"/>
</dbReference>
<dbReference type="Gene3D" id="3.40.50.720">
    <property type="entry name" value="NAD(P)-binding Rossmann-like Domain"/>
    <property type="match status" value="1"/>
</dbReference>
<dbReference type="Proteomes" id="UP000309668">
    <property type="component" value="Unassembled WGS sequence"/>
</dbReference>
<dbReference type="PANTHER" id="PTHR43544">
    <property type="entry name" value="SHORT-CHAIN DEHYDROGENASE/REDUCTASE"/>
    <property type="match status" value="1"/>
</dbReference>
<dbReference type="PANTHER" id="PTHR43544:SF12">
    <property type="entry name" value="NAD(P)-BINDING ROSSMANN-FOLD SUPERFAMILY PROTEIN"/>
    <property type="match status" value="1"/>
</dbReference>
<evidence type="ECO:0000313" key="2">
    <source>
        <dbReference type="Proteomes" id="UP000309668"/>
    </source>
</evidence>
<dbReference type="InterPro" id="IPR036291">
    <property type="entry name" value="NAD(P)-bd_dom_sf"/>
</dbReference>
<dbReference type="AlphaFoldDB" id="A0A5S3P8I1"/>
<dbReference type="RefSeq" id="WP_138615373.1">
    <property type="nucleotide sequence ID" value="NZ_VCAO01000001.1"/>
</dbReference>
<proteinExistence type="predicted"/>
<keyword evidence="2" id="KW-1185">Reference proteome</keyword>
<dbReference type="CDD" id="cd05325">
    <property type="entry name" value="carb_red_sniffer_like_SDR_c"/>
    <property type="match status" value="1"/>
</dbReference>
<name>A0A5S3P8I1_9SPHN</name>
<sequence>MSWTRAAIVGASGGIGQALVAALRETGCDVLPFSRSGPASHFMDIEDEASIAQAAQQCAERGALDLVIVASGALHGEGFGPERSWRELTADGLARAYAINAIGPALVAKHFLPLLPREGSAALAAISARVGSISDNRLGGWYGYRASKAALNMLVKSLAIELARSRPEALCVALHPGTVATPLSQPFVGTIPEHKLFTPDTAARHLLSVLGGLQSKDSGGCFAWDGTRIAS</sequence>
<dbReference type="GO" id="GO:0016491">
    <property type="term" value="F:oxidoreductase activity"/>
    <property type="evidence" value="ECO:0007669"/>
    <property type="project" value="TreeGrafter"/>
</dbReference>
<evidence type="ECO:0000313" key="1">
    <source>
        <dbReference type="EMBL" id="TMM49812.1"/>
    </source>
</evidence>
<dbReference type="GO" id="GO:0005737">
    <property type="term" value="C:cytoplasm"/>
    <property type="evidence" value="ECO:0007669"/>
    <property type="project" value="TreeGrafter"/>
</dbReference>
<dbReference type="OrthoDB" id="9785826at2"/>
<dbReference type="EMBL" id="VCAO01000001">
    <property type="protein sequence ID" value="TMM49812.1"/>
    <property type="molecule type" value="Genomic_DNA"/>
</dbReference>
<reference evidence="1 2" key="1">
    <citation type="submission" date="2019-05" db="EMBL/GenBank/DDBJ databases">
        <title>Erythrobacter marisflavi sp. nov., isolated from isolated from water of an estuary environment.</title>
        <authorList>
            <person name="Yoon J.-H."/>
        </authorList>
    </citation>
    <scope>NUCLEOTIDE SEQUENCE [LARGE SCALE GENOMIC DNA]</scope>
    <source>
        <strain evidence="1 2">KEM-5</strain>
    </source>
</reference>
<comment type="caution">
    <text evidence="1">The sequence shown here is derived from an EMBL/GenBank/DDBJ whole genome shotgun (WGS) entry which is preliminary data.</text>
</comment>
<gene>
    <name evidence="1" type="ORF">FEV51_01020</name>
</gene>
<organism evidence="1 2">
    <name type="scientific">Qipengyuania marisflavi</name>
    <dbReference type="NCBI Taxonomy" id="2486356"/>
    <lineage>
        <taxon>Bacteria</taxon>
        <taxon>Pseudomonadati</taxon>
        <taxon>Pseudomonadota</taxon>
        <taxon>Alphaproteobacteria</taxon>
        <taxon>Sphingomonadales</taxon>
        <taxon>Erythrobacteraceae</taxon>
        <taxon>Qipengyuania</taxon>
    </lineage>
</organism>
<dbReference type="InterPro" id="IPR051468">
    <property type="entry name" value="Fungal_SecMetab_SDRs"/>
</dbReference>
<accession>A0A5S3P8I1</accession>
<dbReference type="PRINTS" id="PR00081">
    <property type="entry name" value="GDHRDH"/>
</dbReference>
<dbReference type="SUPFAM" id="SSF51735">
    <property type="entry name" value="NAD(P)-binding Rossmann-fold domains"/>
    <property type="match status" value="1"/>
</dbReference>